<accession>A0ABS7Z8K2</accession>
<comment type="caution">
    <text evidence="1">The sequence shown here is derived from an EMBL/GenBank/DDBJ whole genome shotgun (WGS) entry which is preliminary data.</text>
</comment>
<dbReference type="EMBL" id="JADEYP010000037">
    <property type="protein sequence ID" value="MCA5006531.1"/>
    <property type="molecule type" value="Genomic_DNA"/>
</dbReference>
<dbReference type="Proteomes" id="UP001165302">
    <property type="component" value="Unassembled WGS sequence"/>
</dbReference>
<keyword evidence="2" id="KW-1185">Reference proteome</keyword>
<evidence type="ECO:0000313" key="2">
    <source>
        <dbReference type="Proteomes" id="UP001165302"/>
    </source>
</evidence>
<protein>
    <recommendedName>
        <fullName evidence="3">Phage integrase SAM-like domain-containing protein</fullName>
    </recommendedName>
</protein>
<evidence type="ECO:0008006" key="3">
    <source>
        <dbReference type="Google" id="ProtNLM"/>
    </source>
</evidence>
<sequence length="198" mass="22620">MENKQPYVTHDGKIGVRVTFLISTAVEIRGVSVVPDYRSIKECTYDALKKRATRTPGLRLREGKGAGNEALFSFENMPVEWQRKCIDSFGDPQRIIKETAFLETFYQIDYKASDFYSTYKLPSGKSLDKSLIQIYTTNASLLNAVQLAMTKRRSFRKVDKPLQNDPPKPSETVPLYQRKVIPFCQSKVSPFRQAKVIP</sequence>
<dbReference type="RefSeq" id="WP_225554889.1">
    <property type="nucleotide sequence ID" value="NZ_JADEYP010000037.1"/>
</dbReference>
<proteinExistence type="predicted"/>
<reference evidence="1" key="1">
    <citation type="submission" date="2020-10" db="EMBL/GenBank/DDBJ databases">
        <authorList>
            <person name="Lu T."/>
            <person name="Wang Q."/>
            <person name="Han X."/>
        </authorList>
    </citation>
    <scope>NUCLEOTIDE SEQUENCE</scope>
    <source>
        <strain evidence="1">WQ 366</strain>
    </source>
</reference>
<evidence type="ECO:0000313" key="1">
    <source>
        <dbReference type="EMBL" id="MCA5006531.1"/>
    </source>
</evidence>
<name>A0ABS7Z8K2_9SPHI</name>
<organism evidence="1 2">
    <name type="scientific">Sphingobacterium bovistauri</name>
    <dbReference type="NCBI Taxonomy" id="2781959"/>
    <lineage>
        <taxon>Bacteria</taxon>
        <taxon>Pseudomonadati</taxon>
        <taxon>Bacteroidota</taxon>
        <taxon>Sphingobacteriia</taxon>
        <taxon>Sphingobacteriales</taxon>
        <taxon>Sphingobacteriaceae</taxon>
        <taxon>Sphingobacterium</taxon>
    </lineage>
</organism>
<gene>
    <name evidence="1" type="ORF">IPZ78_15390</name>
</gene>